<gene>
    <name evidence="2" type="ORF">AFUS01_LOCUS2265</name>
</gene>
<evidence type="ECO:0000313" key="3">
    <source>
        <dbReference type="Proteomes" id="UP000708208"/>
    </source>
</evidence>
<protein>
    <submittedName>
        <fullName evidence="2">Uncharacterized protein</fullName>
    </submittedName>
</protein>
<keyword evidence="1" id="KW-1133">Transmembrane helix</keyword>
<comment type="caution">
    <text evidence="2">The sequence shown here is derived from an EMBL/GenBank/DDBJ whole genome shotgun (WGS) entry which is preliminary data.</text>
</comment>
<evidence type="ECO:0000313" key="2">
    <source>
        <dbReference type="EMBL" id="CAG7673206.1"/>
    </source>
</evidence>
<feature type="transmembrane region" description="Helical" evidence="1">
    <location>
        <begin position="175"/>
        <end position="193"/>
    </location>
</feature>
<proteinExistence type="predicted"/>
<keyword evidence="1" id="KW-0812">Transmembrane</keyword>
<sequence>MNQLFATVQSHLFRLSGDKCLFSFGDLLNMHLQWESNPGMRWGTMQVQDFLGLFEQLESVYEDYAHLVGWQLLALVTNATVFCIVQLSMVLEADSRSSISRTICGMVTMWSAISLGDHMVSSIKKNQRDLERLRRQLQLKEKTHSVDHWVMLIDWMTKWKWTLTAQNYFHVGRNIVSVTLPIVLTSTIFLFQLRLSEMSTVESCCDGHIT</sequence>
<organism evidence="2 3">
    <name type="scientific">Allacma fusca</name>
    <dbReference type="NCBI Taxonomy" id="39272"/>
    <lineage>
        <taxon>Eukaryota</taxon>
        <taxon>Metazoa</taxon>
        <taxon>Ecdysozoa</taxon>
        <taxon>Arthropoda</taxon>
        <taxon>Hexapoda</taxon>
        <taxon>Collembola</taxon>
        <taxon>Symphypleona</taxon>
        <taxon>Sminthuridae</taxon>
        <taxon>Allacma</taxon>
    </lineage>
</organism>
<accession>A0A8J2NMY7</accession>
<feature type="transmembrane region" description="Helical" evidence="1">
    <location>
        <begin position="68"/>
        <end position="91"/>
    </location>
</feature>
<dbReference type="AlphaFoldDB" id="A0A8J2NMY7"/>
<dbReference type="Proteomes" id="UP000708208">
    <property type="component" value="Unassembled WGS sequence"/>
</dbReference>
<dbReference type="EMBL" id="CAJVCH010012868">
    <property type="protein sequence ID" value="CAG7673206.1"/>
    <property type="molecule type" value="Genomic_DNA"/>
</dbReference>
<evidence type="ECO:0000256" key="1">
    <source>
        <dbReference type="SAM" id="Phobius"/>
    </source>
</evidence>
<keyword evidence="3" id="KW-1185">Reference proteome</keyword>
<keyword evidence="1" id="KW-0472">Membrane</keyword>
<reference evidence="2" key="1">
    <citation type="submission" date="2021-06" db="EMBL/GenBank/DDBJ databases">
        <authorList>
            <person name="Hodson N. C."/>
            <person name="Mongue J. A."/>
            <person name="Jaron S. K."/>
        </authorList>
    </citation>
    <scope>NUCLEOTIDE SEQUENCE</scope>
</reference>
<name>A0A8J2NMY7_9HEXA</name>